<dbReference type="STRING" id="8355.A0A1L8FDF0"/>
<evidence type="ECO:0000256" key="11">
    <source>
        <dbReference type="ARBA" id="ARBA00033633"/>
    </source>
</evidence>
<dbReference type="GeneID" id="447570"/>
<dbReference type="GO" id="GO:0006680">
    <property type="term" value="P:glucosylceramide catabolic process"/>
    <property type="evidence" value="ECO:0000318"/>
    <property type="project" value="GO_Central"/>
</dbReference>
<feature type="chain" id="PRO_5044562283" description="Glucosylceramidase" evidence="24">
    <location>
        <begin position="21"/>
        <end position="519"/>
    </location>
</feature>
<keyword evidence="10 23" id="KW-0443">Lipid metabolism</keyword>
<dbReference type="PaxDb" id="8355-A0A1L8FDF0"/>
<dbReference type="InterPro" id="IPR033452">
    <property type="entry name" value="GH30_C"/>
</dbReference>
<evidence type="ECO:0000256" key="12">
    <source>
        <dbReference type="ARBA" id="ARBA00033646"/>
    </source>
</evidence>
<keyword evidence="23" id="KW-0326">Glycosidase</keyword>
<dbReference type="InterPro" id="IPR001139">
    <property type="entry name" value="Glyco_hydro_30"/>
</dbReference>
<comment type="catalytic activity">
    <reaction evidence="20">
        <text>beta-D-glucosyl-(1&lt;-&gt;1')-N-(15Z-tetracosenoyl)-sphing-4-enine + cholesterol = N-(15Z-tetracosenoyl)-sphing-4-enine + cholesteryl 3-beta-D-glucoside</text>
        <dbReference type="Rhea" id="RHEA:70315"/>
        <dbReference type="ChEBI" id="CHEBI:16113"/>
        <dbReference type="ChEBI" id="CHEBI:17495"/>
        <dbReference type="ChEBI" id="CHEBI:74450"/>
        <dbReference type="ChEBI" id="CHEBI:76302"/>
    </reaction>
    <physiologicalReaction direction="left-to-right" evidence="20">
        <dbReference type="Rhea" id="RHEA:70316"/>
    </physiologicalReaction>
    <physiologicalReaction direction="right-to-left" evidence="20">
        <dbReference type="Rhea" id="RHEA:70317"/>
    </physiologicalReaction>
</comment>
<comment type="pathway">
    <text evidence="3">Steroid metabolism; cholesterol metabolism.</text>
</comment>
<dbReference type="AlphaFoldDB" id="A0A1L8FDF0"/>
<dbReference type="InterPro" id="IPR017853">
    <property type="entry name" value="GH"/>
</dbReference>
<evidence type="ECO:0000256" key="4">
    <source>
        <dbReference type="ARBA" id="ARBA00004991"/>
    </source>
</evidence>
<comment type="catalytic activity">
    <reaction evidence="22">
        <text>beta-D-glucosyl-N-(9Z-octadecenoyl)-sphing-4E-enine + cholesterol = N-(9Z-octadecenoyl)-sphing-4-enine + cholesteryl 3-beta-D-glucoside</text>
        <dbReference type="Rhea" id="RHEA:58324"/>
        <dbReference type="ChEBI" id="CHEBI:16113"/>
        <dbReference type="ChEBI" id="CHEBI:17495"/>
        <dbReference type="ChEBI" id="CHEBI:77996"/>
        <dbReference type="ChEBI" id="CHEBI:139140"/>
    </reaction>
    <physiologicalReaction direction="left-to-right" evidence="22">
        <dbReference type="Rhea" id="RHEA:58325"/>
    </physiologicalReaction>
    <physiologicalReaction direction="right-to-left" evidence="22">
        <dbReference type="Rhea" id="RHEA:58326"/>
    </physiologicalReaction>
</comment>
<dbReference type="Gene3D" id="3.20.20.80">
    <property type="entry name" value="Glycosidases"/>
    <property type="match status" value="1"/>
</dbReference>
<evidence type="ECO:0000256" key="15">
    <source>
        <dbReference type="ARBA" id="ARBA00048055"/>
    </source>
</evidence>
<evidence type="ECO:0000256" key="14">
    <source>
        <dbReference type="ARBA" id="ARBA00033703"/>
    </source>
</evidence>
<comment type="catalytic activity">
    <reaction evidence="16">
        <text>beta-D-glucosyl-(1&lt;-&gt;1)-N-octadecanoylsphing-4-enine + cholesterol = cholesteryl 3-beta-D-glucoside + N-octadecanoylsphing-4-enine</text>
        <dbReference type="Rhea" id="RHEA:70311"/>
        <dbReference type="ChEBI" id="CHEBI:16113"/>
        <dbReference type="ChEBI" id="CHEBI:17495"/>
        <dbReference type="ChEBI" id="CHEBI:72961"/>
        <dbReference type="ChEBI" id="CHEBI:84719"/>
    </reaction>
    <physiologicalReaction direction="left-to-right" evidence="16">
        <dbReference type="Rhea" id="RHEA:70312"/>
    </physiologicalReaction>
    <physiologicalReaction direction="right-to-left" evidence="16">
        <dbReference type="Rhea" id="RHEA:70313"/>
    </physiologicalReaction>
</comment>
<keyword evidence="7 24" id="KW-0732">Signal</keyword>
<dbReference type="GO" id="GO:0030163">
    <property type="term" value="P:protein catabolic process"/>
    <property type="evidence" value="ECO:0007669"/>
    <property type="project" value="UniProtKB-ARBA"/>
</dbReference>
<evidence type="ECO:0000256" key="20">
    <source>
        <dbReference type="ARBA" id="ARBA00048880"/>
    </source>
</evidence>
<feature type="domain" description="Glycosyl hydrolase family 30 beta sandwich" evidence="26">
    <location>
        <begin position="451"/>
        <end position="514"/>
    </location>
</feature>
<evidence type="ECO:0000313" key="28">
    <source>
        <dbReference type="RefSeq" id="XP_018084552.1"/>
    </source>
</evidence>
<dbReference type="Pfam" id="PF02055">
    <property type="entry name" value="Glyco_hydro_30"/>
    <property type="match status" value="1"/>
</dbReference>
<dbReference type="GO" id="GO:0004348">
    <property type="term" value="F:glucosylceramidase activity"/>
    <property type="evidence" value="ECO:0000318"/>
    <property type="project" value="GO_Central"/>
</dbReference>
<evidence type="ECO:0000256" key="13">
    <source>
        <dbReference type="ARBA" id="ARBA00033698"/>
    </source>
</evidence>
<comment type="catalytic activity">
    <reaction evidence="11">
        <text>beta-D-xylosyl-(1&lt;-&gt;1')-N-(9Z-octadecenoyl)-sphing-4-enine + cholesterol = cholesteryl 3-beta-D-xyloside + N-(9Z-octadecenoyl)-sphing-4-enine</text>
        <dbReference type="Rhea" id="RHEA:70251"/>
        <dbReference type="ChEBI" id="CHEBI:16113"/>
        <dbReference type="ChEBI" id="CHEBI:77996"/>
        <dbReference type="ChEBI" id="CHEBI:189067"/>
        <dbReference type="ChEBI" id="CHEBI:189081"/>
    </reaction>
    <physiologicalReaction direction="left-to-right" evidence="11">
        <dbReference type="Rhea" id="RHEA:70252"/>
    </physiologicalReaction>
</comment>
<comment type="catalytic activity">
    <reaction evidence="18">
        <text>beta-D-glucosyl-N-dodecanoylsphing-4-enine + cholesterol = N-dodecanoylsphing-4-enine + cholesteryl 3-beta-D-glucoside</text>
        <dbReference type="Rhea" id="RHEA:70307"/>
        <dbReference type="ChEBI" id="CHEBI:16113"/>
        <dbReference type="ChEBI" id="CHEBI:17495"/>
        <dbReference type="ChEBI" id="CHEBI:72956"/>
        <dbReference type="ChEBI" id="CHEBI:76297"/>
    </reaction>
    <physiologicalReaction direction="left-to-right" evidence="18">
        <dbReference type="Rhea" id="RHEA:70308"/>
    </physiologicalReaction>
    <physiologicalReaction direction="right-to-left" evidence="18">
        <dbReference type="Rhea" id="RHEA:70309"/>
    </physiologicalReaction>
</comment>
<dbReference type="GO" id="GO:0032006">
    <property type="term" value="P:regulation of TOR signaling"/>
    <property type="evidence" value="ECO:0007669"/>
    <property type="project" value="UniProtKB-ARBA"/>
</dbReference>
<dbReference type="GO" id="GO:0005102">
    <property type="term" value="F:signaling receptor binding"/>
    <property type="evidence" value="ECO:0007669"/>
    <property type="project" value="UniProtKB-ARBA"/>
</dbReference>
<dbReference type="FunFam" id="3.20.20.80:FF:000030">
    <property type="entry name" value="Lysosomal acid glucosylceramidase"/>
    <property type="match status" value="1"/>
</dbReference>
<name>A0A1L8FDF0_XENLA</name>
<evidence type="ECO:0000256" key="3">
    <source>
        <dbReference type="ARBA" id="ARBA00004731"/>
    </source>
</evidence>
<keyword evidence="8 23" id="KW-0378">Hydrolase</keyword>
<proteinExistence type="inferred from homology"/>
<dbReference type="GO" id="GO:0007040">
    <property type="term" value="P:lysosome organization"/>
    <property type="evidence" value="ECO:0007669"/>
    <property type="project" value="UniProtKB-ARBA"/>
</dbReference>
<evidence type="ECO:0000256" key="10">
    <source>
        <dbReference type="ARBA" id="ARBA00023098"/>
    </source>
</evidence>
<comment type="catalytic activity">
    <reaction evidence="15">
        <text>a beta-D-glucosyl-(1&lt;-&gt;1')-N-acylsphing-4-enine + cholesterol = cholesteryl 3-beta-D-glucoside + an N-acylsphing-4-enine</text>
        <dbReference type="Rhea" id="RHEA:58264"/>
        <dbReference type="ChEBI" id="CHEBI:16113"/>
        <dbReference type="ChEBI" id="CHEBI:17495"/>
        <dbReference type="ChEBI" id="CHEBI:22801"/>
        <dbReference type="ChEBI" id="CHEBI:52639"/>
    </reaction>
    <physiologicalReaction direction="left-to-right" evidence="15">
        <dbReference type="Rhea" id="RHEA:58265"/>
    </physiologicalReaction>
    <physiologicalReaction direction="right-to-left" evidence="15">
        <dbReference type="Rhea" id="RHEA:58266"/>
    </physiologicalReaction>
</comment>
<protein>
    <recommendedName>
        <fullName evidence="23">Glucosylceramidase</fullName>
        <ecNumber evidence="23">3.2.1.45</ecNumber>
    </recommendedName>
</protein>
<dbReference type="Xenbase" id="XB-GENE-6253753">
    <property type="gene designation" value="gba1.L"/>
</dbReference>
<dbReference type="GO" id="GO:0008422">
    <property type="term" value="F:beta-glucosidase activity"/>
    <property type="evidence" value="ECO:0007669"/>
    <property type="project" value="UniProtKB-ARBA"/>
</dbReference>
<dbReference type="GO" id="GO:0004336">
    <property type="term" value="F:galactosylceramidase activity"/>
    <property type="evidence" value="ECO:0007669"/>
    <property type="project" value="UniProtKB-EC"/>
</dbReference>
<evidence type="ECO:0000256" key="5">
    <source>
        <dbReference type="ARBA" id="ARBA00005189"/>
    </source>
</evidence>
<feature type="signal peptide" evidence="24">
    <location>
        <begin position="1"/>
        <end position="20"/>
    </location>
</feature>
<dbReference type="OMA" id="FGGIAWH"/>
<comment type="catalytic activity">
    <reaction evidence="17">
        <text>a beta-D-galactosyl-(1&lt;-&gt;1')-N-acylsphing-4-enine + cholesterol = cholesteryl 3-beta-D-galactoside + an N-acylsphing-4-enine</text>
        <dbReference type="Rhea" id="RHEA:70235"/>
        <dbReference type="ChEBI" id="CHEBI:16113"/>
        <dbReference type="ChEBI" id="CHEBI:18390"/>
        <dbReference type="ChEBI" id="CHEBI:52639"/>
        <dbReference type="ChEBI" id="CHEBI:189066"/>
    </reaction>
    <physiologicalReaction direction="left-to-right" evidence="17">
        <dbReference type="Rhea" id="RHEA:70236"/>
    </physiologicalReaction>
    <physiologicalReaction direction="right-to-left" evidence="17">
        <dbReference type="Rhea" id="RHEA:70237"/>
    </physiologicalReaction>
</comment>
<dbReference type="AGR" id="Xenbase:XB-GENE-6253753"/>
<evidence type="ECO:0000313" key="29">
    <source>
        <dbReference type="RefSeq" id="XP_018084554.1"/>
    </source>
</evidence>
<evidence type="ECO:0000256" key="2">
    <source>
        <dbReference type="ARBA" id="ARBA00004207"/>
    </source>
</evidence>
<organism evidence="29">
    <name type="scientific">Xenopus laevis</name>
    <name type="common">African clawed frog</name>
    <dbReference type="NCBI Taxonomy" id="8355"/>
    <lineage>
        <taxon>Eukaryota</taxon>
        <taxon>Metazoa</taxon>
        <taxon>Chordata</taxon>
        <taxon>Craniata</taxon>
        <taxon>Vertebrata</taxon>
        <taxon>Euteleostomi</taxon>
        <taxon>Amphibia</taxon>
        <taxon>Batrachia</taxon>
        <taxon>Anura</taxon>
        <taxon>Pipoidea</taxon>
        <taxon>Pipidae</taxon>
        <taxon>Xenopodinae</taxon>
        <taxon>Xenopus</taxon>
        <taxon>Xenopus</taxon>
    </lineage>
</organism>
<dbReference type="KEGG" id="xla:447570"/>
<keyword evidence="27" id="KW-1185">Reference proteome</keyword>
<evidence type="ECO:0000313" key="30">
    <source>
        <dbReference type="Xenbase" id="XB-GENE-6253753"/>
    </source>
</evidence>
<dbReference type="GO" id="GO:0008203">
    <property type="term" value="P:cholesterol metabolic process"/>
    <property type="evidence" value="ECO:0007669"/>
    <property type="project" value="UniProtKB-UniPathway"/>
</dbReference>
<dbReference type="GO" id="GO:0042176">
    <property type="term" value="P:regulation of protein catabolic process"/>
    <property type="evidence" value="ECO:0007669"/>
    <property type="project" value="UniProtKB-ARBA"/>
</dbReference>
<gene>
    <name evidence="30" type="primary">gba1.L</name>
    <name evidence="28 29" type="synonym">gba.L</name>
</gene>
<evidence type="ECO:0000313" key="27">
    <source>
        <dbReference type="Proteomes" id="UP000186698"/>
    </source>
</evidence>
<dbReference type="OrthoDB" id="2160638at2759"/>
<evidence type="ECO:0000256" key="8">
    <source>
        <dbReference type="ARBA" id="ARBA00022801"/>
    </source>
</evidence>
<evidence type="ECO:0000256" key="16">
    <source>
        <dbReference type="ARBA" id="ARBA00048111"/>
    </source>
</evidence>
<dbReference type="InterPro" id="IPR033453">
    <property type="entry name" value="Glyco_hydro_30_TIM-barrel"/>
</dbReference>
<keyword evidence="9 23" id="KW-0746">Sphingolipid metabolism</keyword>
<evidence type="ECO:0000256" key="19">
    <source>
        <dbReference type="ARBA" id="ARBA00048817"/>
    </source>
</evidence>
<dbReference type="GO" id="GO:0010605">
    <property type="term" value="P:negative regulation of macromolecule metabolic process"/>
    <property type="evidence" value="ECO:0007669"/>
    <property type="project" value="UniProtKB-ARBA"/>
</dbReference>
<evidence type="ECO:0000256" key="9">
    <source>
        <dbReference type="ARBA" id="ARBA00022919"/>
    </source>
</evidence>
<accession>A0A1L8FDF0</accession>
<dbReference type="RefSeq" id="XP_018084552.1">
    <property type="nucleotide sequence ID" value="XM_018229063.2"/>
</dbReference>
<dbReference type="GO" id="GO:0042391">
    <property type="term" value="P:regulation of membrane potential"/>
    <property type="evidence" value="ECO:0007669"/>
    <property type="project" value="UniProtKB-ARBA"/>
</dbReference>
<dbReference type="CTD" id="447570"/>
<comment type="catalytic activity">
    <reaction evidence="19">
        <text>a beta-D-xylosyl-(1&lt;-&gt;1')-N-acylsphing-4-enine + cholesterol = cholesteryl 3-beta-D-xyloside + an N-acylsphing-4-enine</text>
        <dbReference type="Rhea" id="RHEA:70239"/>
        <dbReference type="ChEBI" id="CHEBI:16113"/>
        <dbReference type="ChEBI" id="CHEBI:52639"/>
        <dbReference type="ChEBI" id="CHEBI:189067"/>
        <dbReference type="ChEBI" id="CHEBI:189068"/>
    </reaction>
    <physiologicalReaction direction="left-to-right" evidence="19">
        <dbReference type="Rhea" id="RHEA:70240"/>
    </physiologicalReaction>
</comment>
<dbReference type="RefSeq" id="XP_018084554.1">
    <property type="nucleotide sequence ID" value="XM_018229065.2"/>
</dbReference>
<dbReference type="GO" id="GO:0005765">
    <property type="term" value="C:lysosomal membrane"/>
    <property type="evidence" value="ECO:0007669"/>
    <property type="project" value="UniProtKB-SubCell"/>
</dbReference>
<comment type="similarity">
    <text evidence="6 23">Belongs to the glycosyl hydrolase 30 family.</text>
</comment>
<evidence type="ECO:0000256" key="6">
    <source>
        <dbReference type="ARBA" id="ARBA00005382"/>
    </source>
</evidence>
<evidence type="ECO:0000256" key="17">
    <source>
        <dbReference type="ARBA" id="ARBA00048182"/>
    </source>
</evidence>
<dbReference type="Pfam" id="PF17189">
    <property type="entry name" value="Glyco_hydro_30C"/>
    <property type="match status" value="1"/>
</dbReference>
<comment type="catalytic activity">
    <reaction evidence="13">
        <text>a beta-D-galactosyl-(1&lt;-&gt;1')-N-acylsphing-4-enine + H2O = an N-acylsphing-4-enine + D-galactose</text>
        <dbReference type="Rhea" id="RHEA:14297"/>
        <dbReference type="ChEBI" id="CHEBI:4139"/>
        <dbReference type="ChEBI" id="CHEBI:15377"/>
        <dbReference type="ChEBI" id="CHEBI:18390"/>
        <dbReference type="ChEBI" id="CHEBI:52639"/>
        <dbReference type="EC" id="3.2.1.46"/>
    </reaction>
    <physiologicalReaction direction="left-to-right" evidence="13">
        <dbReference type="Rhea" id="RHEA:14298"/>
    </physiologicalReaction>
</comment>
<reference evidence="28 29" key="1">
    <citation type="submission" date="2022-04" db="UniProtKB">
        <authorList>
            <consortium name="RefSeq"/>
        </authorList>
    </citation>
    <scope>IDENTIFICATION</scope>
    <source>
        <strain evidence="28 29">J_2021</strain>
        <tissue evidence="28 29">Erythrocytes</tissue>
    </source>
</reference>
<evidence type="ECO:0000259" key="25">
    <source>
        <dbReference type="Pfam" id="PF02055"/>
    </source>
</evidence>
<dbReference type="GO" id="GO:0006914">
    <property type="term" value="P:autophagy"/>
    <property type="evidence" value="ECO:0007669"/>
    <property type="project" value="UniProtKB-ARBA"/>
</dbReference>
<comment type="pathway">
    <text evidence="5">Lipid metabolism.</text>
</comment>
<feature type="domain" description="Glycosyl hydrolase family 30 TIM-barrel" evidence="25">
    <location>
        <begin position="99"/>
        <end position="448"/>
    </location>
</feature>
<dbReference type="Bgee" id="447570">
    <property type="expression patterns" value="Expressed in internal ear and 20 other cell types or tissues"/>
</dbReference>
<comment type="catalytic activity">
    <reaction evidence="14">
        <text>1-(beta-D-galactosyl)-N-dodecanoylsphing-4-enine + cholesterol = cholesteryl 3-beta-D-galactoside + N-dodecanoylsphing-4-enine</text>
        <dbReference type="Rhea" id="RHEA:70255"/>
        <dbReference type="ChEBI" id="CHEBI:16113"/>
        <dbReference type="ChEBI" id="CHEBI:72956"/>
        <dbReference type="ChEBI" id="CHEBI:73432"/>
        <dbReference type="ChEBI" id="CHEBI:189066"/>
    </reaction>
    <physiologicalReaction direction="left-to-right" evidence="14">
        <dbReference type="Rhea" id="RHEA:70256"/>
    </physiologicalReaction>
    <physiologicalReaction direction="right-to-left" evidence="14">
        <dbReference type="Rhea" id="RHEA:70257"/>
    </physiologicalReaction>
</comment>
<evidence type="ECO:0000256" key="1">
    <source>
        <dbReference type="ARBA" id="ARBA00001013"/>
    </source>
</evidence>
<evidence type="ECO:0000256" key="22">
    <source>
        <dbReference type="ARBA" id="ARBA00049516"/>
    </source>
</evidence>
<comment type="catalytic activity">
    <reaction evidence="12">
        <text>cholesteryl 3-beta-D-glucoside + H2O = cholesterol + D-glucose</text>
        <dbReference type="Rhea" id="RHEA:11956"/>
        <dbReference type="ChEBI" id="CHEBI:4167"/>
        <dbReference type="ChEBI" id="CHEBI:15377"/>
        <dbReference type="ChEBI" id="CHEBI:16113"/>
        <dbReference type="ChEBI" id="CHEBI:17495"/>
    </reaction>
    <physiologicalReaction direction="left-to-right" evidence="12">
        <dbReference type="Rhea" id="RHEA:11957"/>
    </physiologicalReaction>
</comment>
<dbReference type="PRINTS" id="PR00843">
    <property type="entry name" value="GLHYDRLASE30"/>
</dbReference>
<dbReference type="EC" id="3.2.1.45" evidence="23"/>
<sequence>MWSWFLPILGVLVLARGSSGGRLCAPLNFGQSSVVCQCNATYCDTLDPIVVPSVGNFSVYETSQSGKRLQVMSGTFTKRQPSPMDLVLTLNDKKKFQTIKGFGGAVTDSAALNILSLSDETKENLLRSYFSEEGIGYNILRVPMGSCDFSTRIYTYLDTEGDFSMKTFSLQVEDTKLKIPLIQKAKELSNRSISLFASPWTSPPWMKTNGAITGKGTLKGKPGDQYHKTWANYFIRFLDEYAKLNVTFWAVTVENEPTAGLVTDYPFQSLGFTPEHMRDFIASDLGPAFANSSHKQVKIMILDDNRLLLPYWAKVILSDLKAARYVHGIAVHWYLDAIVPADVTLGRTHQLYPDYFLFASEACTGFTPWNKGVQLGCWDRGNQYSHRIIEDLNYYVTGWTDWNLALDIEGGPTWVENNVDSPIIVDLSKDVFYKQPMFYHMAHFSKFIPEGSRRVGLDLNQGSQLETVAFLSPDGSVAVVVVLNRESVDVKFLISDPSLGVIDTVSPANSIQTYIWRRQ</sequence>
<evidence type="ECO:0000256" key="24">
    <source>
        <dbReference type="SAM" id="SignalP"/>
    </source>
</evidence>
<dbReference type="PANTHER" id="PTHR11069:SF23">
    <property type="entry name" value="LYSOSOMAL ACID GLUCOSYLCERAMIDASE"/>
    <property type="match status" value="1"/>
</dbReference>
<comment type="pathway">
    <text evidence="4">Sphingolipid metabolism.</text>
</comment>
<evidence type="ECO:0000256" key="18">
    <source>
        <dbReference type="ARBA" id="ARBA00048698"/>
    </source>
</evidence>
<evidence type="ECO:0000256" key="21">
    <source>
        <dbReference type="ARBA" id="ARBA00049379"/>
    </source>
</evidence>
<dbReference type="PANTHER" id="PTHR11069">
    <property type="entry name" value="GLUCOSYLCERAMIDASE"/>
    <property type="match status" value="1"/>
</dbReference>
<dbReference type="SUPFAM" id="SSF51011">
    <property type="entry name" value="Glycosyl hydrolase domain"/>
    <property type="match status" value="2"/>
</dbReference>
<comment type="subcellular location">
    <subcellularLocation>
        <location evidence="2">Lysosome membrane</location>
        <topology evidence="2">Peripheral membrane protein</topology>
        <orientation evidence="2">Lumenal side</orientation>
    </subcellularLocation>
</comment>
<dbReference type="UniPathway" id="UPA00296"/>
<dbReference type="SUPFAM" id="SSF51445">
    <property type="entry name" value="(Trans)glycosidases"/>
    <property type="match status" value="1"/>
</dbReference>
<comment type="catalytic activity">
    <reaction evidence="21">
        <text>beta-D-glucosyl-N-octanoylsphing-4E-enine + cholesterol = N-octanoylsphing-4-enine + cholesteryl 3-beta-D-glucoside</text>
        <dbReference type="Rhea" id="RHEA:70303"/>
        <dbReference type="ChEBI" id="CHEBI:16113"/>
        <dbReference type="ChEBI" id="CHEBI:17495"/>
        <dbReference type="ChEBI" id="CHEBI:45815"/>
        <dbReference type="ChEBI" id="CHEBI:65222"/>
    </reaction>
    <physiologicalReaction direction="left-to-right" evidence="21">
        <dbReference type="Rhea" id="RHEA:70304"/>
    </physiologicalReaction>
    <physiologicalReaction direction="right-to-left" evidence="21">
        <dbReference type="Rhea" id="RHEA:70305"/>
    </physiologicalReaction>
</comment>
<evidence type="ECO:0000256" key="7">
    <source>
        <dbReference type="ARBA" id="ARBA00022729"/>
    </source>
</evidence>
<evidence type="ECO:0000256" key="23">
    <source>
        <dbReference type="RuleBase" id="RU361188"/>
    </source>
</evidence>
<dbReference type="Proteomes" id="UP000186698">
    <property type="component" value="Chromosome 8L"/>
</dbReference>
<evidence type="ECO:0000259" key="26">
    <source>
        <dbReference type="Pfam" id="PF17189"/>
    </source>
</evidence>
<comment type="catalytic activity">
    <reaction evidence="1">
        <text>a beta-D-glucosyl-(1&lt;-&gt;1')-N-acylsphing-4-enine + H2O = an N-acylsphing-4-enine + D-glucose</text>
        <dbReference type="Rhea" id="RHEA:13269"/>
        <dbReference type="ChEBI" id="CHEBI:4167"/>
        <dbReference type="ChEBI" id="CHEBI:15377"/>
        <dbReference type="ChEBI" id="CHEBI:22801"/>
        <dbReference type="ChEBI" id="CHEBI:52639"/>
        <dbReference type="EC" id="3.2.1.45"/>
    </reaction>
    <physiologicalReaction direction="left-to-right" evidence="1">
        <dbReference type="Rhea" id="RHEA:13270"/>
    </physiologicalReaction>
</comment>
<dbReference type="GO" id="GO:0046527">
    <property type="term" value="F:glucosyltransferase activity"/>
    <property type="evidence" value="ECO:0007669"/>
    <property type="project" value="UniProtKB-ARBA"/>
</dbReference>
<dbReference type="GO" id="GO:0016241">
    <property type="term" value="P:regulation of macroautophagy"/>
    <property type="evidence" value="ECO:0007669"/>
    <property type="project" value="UniProtKB-ARBA"/>
</dbReference>
<dbReference type="SMR" id="A0A1L8FDF0"/>